<evidence type="ECO:0000256" key="1">
    <source>
        <dbReference type="PROSITE-ProRule" id="PRU00042"/>
    </source>
</evidence>
<evidence type="ECO:0000313" key="5">
    <source>
        <dbReference type="Proteomes" id="UP001187471"/>
    </source>
</evidence>
<gene>
    <name evidence="4" type="ORF">RJ640_006963</name>
</gene>
<name>A0AA88RSB3_9ASTE</name>
<evidence type="ECO:0000259" key="3">
    <source>
        <dbReference type="PROSITE" id="PS50157"/>
    </source>
</evidence>
<keyword evidence="1" id="KW-0479">Metal-binding</keyword>
<dbReference type="SMART" id="SM00355">
    <property type="entry name" value="ZnF_C2H2"/>
    <property type="match status" value="1"/>
</dbReference>
<keyword evidence="1" id="KW-0862">Zinc</keyword>
<dbReference type="PROSITE" id="PS00028">
    <property type="entry name" value="ZINC_FINGER_C2H2_1"/>
    <property type="match status" value="1"/>
</dbReference>
<sequence>MVPTKQGLYAPKPKKVVVLWDLDNKPPRGPPYQAAIALKRVAERFGDVVNISAYANRHAFVHLPQWVLEERRERRRLDLLERKGASTPLEPYVCGVCGRKCKTNLDLKKHFRQLHERERQKKLNRMRSLKGKKRQRFKERFVSGNLKYEEAAKGLVTPKVGYGLAAELRRAGVFVKTVEDKPQAADWAVKRQMMHSMSRGIDWLILVSDDSDFSEMLRRAREADLGTVVVGDWDRALGRHADLWVPWVGVENGEVGEEDLVPKRSRRRSEFVAGGEGNVDGVVDELVRMRTNFHDLRISAFSEEGEEEEDWNRVGMRQEGNPRSRAGNSLDDDYDEDDLDEEDDFLSDSEDEEEEEDDGSKNFNGCFPPSASLSERPTLEAVLACGFANGIHMPPDYCSLPVLLVNMISTAITKSWSKYSSSLATVTTTLSEVAMSIGLDLFLSEQQRAWVGGRINTESKSQRALAWLDHKCSVKFACSENFKAGSRTRVDKLINGDPETLMPLYLFAYSE</sequence>
<dbReference type="CDD" id="cd18725">
    <property type="entry name" value="PIN_LabA-like"/>
    <property type="match status" value="1"/>
</dbReference>
<feature type="domain" description="C2H2-type" evidence="3">
    <location>
        <begin position="92"/>
        <end position="120"/>
    </location>
</feature>
<organism evidence="4 5">
    <name type="scientific">Escallonia rubra</name>
    <dbReference type="NCBI Taxonomy" id="112253"/>
    <lineage>
        <taxon>Eukaryota</taxon>
        <taxon>Viridiplantae</taxon>
        <taxon>Streptophyta</taxon>
        <taxon>Embryophyta</taxon>
        <taxon>Tracheophyta</taxon>
        <taxon>Spermatophyta</taxon>
        <taxon>Magnoliopsida</taxon>
        <taxon>eudicotyledons</taxon>
        <taxon>Gunneridae</taxon>
        <taxon>Pentapetalae</taxon>
        <taxon>asterids</taxon>
        <taxon>campanulids</taxon>
        <taxon>Escalloniales</taxon>
        <taxon>Escalloniaceae</taxon>
        <taxon>Escallonia</taxon>
    </lineage>
</organism>
<keyword evidence="5" id="KW-1185">Reference proteome</keyword>
<dbReference type="InterPro" id="IPR013087">
    <property type="entry name" value="Znf_C2H2_type"/>
</dbReference>
<evidence type="ECO:0000313" key="4">
    <source>
        <dbReference type="EMBL" id="KAK2995224.1"/>
    </source>
</evidence>
<proteinExistence type="predicted"/>
<comment type="caution">
    <text evidence="4">The sequence shown here is derived from an EMBL/GenBank/DDBJ whole genome shotgun (WGS) entry which is preliminary data.</text>
</comment>
<dbReference type="PANTHER" id="PTHR35744">
    <property type="entry name" value="C2H2-TYPE DOMAIN-CONTAINING PROTEIN"/>
    <property type="match status" value="1"/>
</dbReference>
<reference evidence="4" key="1">
    <citation type="submission" date="2022-12" db="EMBL/GenBank/DDBJ databases">
        <title>Draft genome assemblies for two species of Escallonia (Escalloniales).</title>
        <authorList>
            <person name="Chanderbali A."/>
            <person name="Dervinis C."/>
            <person name="Anghel I."/>
            <person name="Soltis D."/>
            <person name="Soltis P."/>
            <person name="Zapata F."/>
        </authorList>
    </citation>
    <scope>NUCLEOTIDE SEQUENCE</scope>
    <source>
        <strain evidence="4">UCBG92.1500</strain>
        <tissue evidence="4">Leaf</tissue>
    </source>
</reference>
<protein>
    <recommendedName>
        <fullName evidence="3">C2H2-type domain-containing protein</fullName>
    </recommendedName>
</protein>
<dbReference type="GO" id="GO:0008270">
    <property type="term" value="F:zinc ion binding"/>
    <property type="evidence" value="ECO:0007669"/>
    <property type="project" value="UniProtKB-KW"/>
</dbReference>
<dbReference type="AlphaFoldDB" id="A0AA88RSB3"/>
<dbReference type="Gene3D" id="3.40.50.1010">
    <property type="entry name" value="5'-nuclease"/>
    <property type="match status" value="1"/>
</dbReference>
<feature type="compositionally biased region" description="Acidic residues" evidence="2">
    <location>
        <begin position="330"/>
        <end position="358"/>
    </location>
</feature>
<dbReference type="PANTHER" id="PTHR35744:SF2">
    <property type="entry name" value="OS06G0166200 PROTEIN"/>
    <property type="match status" value="1"/>
</dbReference>
<evidence type="ECO:0000256" key="2">
    <source>
        <dbReference type="SAM" id="MobiDB-lite"/>
    </source>
</evidence>
<dbReference type="EMBL" id="JAVXUO010000127">
    <property type="protein sequence ID" value="KAK2995224.1"/>
    <property type="molecule type" value="Genomic_DNA"/>
</dbReference>
<dbReference type="Proteomes" id="UP001187471">
    <property type="component" value="Unassembled WGS sequence"/>
</dbReference>
<accession>A0AA88RSB3</accession>
<dbReference type="PROSITE" id="PS50157">
    <property type="entry name" value="ZINC_FINGER_C2H2_2"/>
    <property type="match status" value="1"/>
</dbReference>
<keyword evidence="1" id="KW-0863">Zinc-finger</keyword>
<feature type="region of interest" description="Disordered" evidence="2">
    <location>
        <begin position="304"/>
        <end position="369"/>
    </location>
</feature>